<evidence type="ECO:0000313" key="2">
    <source>
        <dbReference type="EMBL" id="GBP19053.1"/>
    </source>
</evidence>
<evidence type="ECO:0000313" key="3">
    <source>
        <dbReference type="Proteomes" id="UP000299102"/>
    </source>
</evidence>
<evidence type="ECO:0000256" key="1">
    <source>
        <dbReference type="SAM" id="Phobius"/>
    </source>
</evidence>
<organism evidence="2 3">
    <name type="scientific">Eumeta variegata</name>
    <name type="common">Bagworm moth</name>
    <name type="synonym">Eumeta japonica</name>
    <dbReference type="NCBI Taxonomy" id="151549"/>
    <lineage>
        <taxon>Eukaryota</taxon>
        <taxon>Metazoa</taxon>
        <taxon>Ecdysozoa</taxon>
        <taxon>Arthropoda</taxon>
        <taxon>Hexapoda</taxon>
        <taxon>Insecta</taxon>
        <taxon>Pterygota</taxon>
        <taxon>Neoptera</taxon>
        <taxon>Endopterygota</taxon>
        <taxon>Lepidoptera</taxon>
        <taxon>Glossata</taxon>
        <taxon>Ditrysia</taxon>
        <taxon>Tineoidea</taxon>
        <taxon>Psychidae</taxon>
        <taxon>Oiketicinae</taxon>
        <taxon>Eumeta</taxon>
    </lineage>
</organism>
<comment type="caution">
    <text evidence="2">The sequence shown here is derived from an EMBL/GenBank/DDBJ whole genome shotgun (WGS) entry which is preliminary data.</text>
</comment>
<reference evidence="2 3" key="1">
    <citation type="journal article" date="2019" name="Commun. Biol.">
        <title>The bagworm genome reveals a unique fibroin gene that provides high tensile strength.</title>
        <authorList>
            <person name="Kono N."/>
            <person name="Nakamura H."/>
            <person name="Ohtoshi R."/>
            <person name="Tomita M."/>
            <person name="Numata K."/>
            <person name="Arakawa K."/>
        </authorList>
    </citation>
    <scope>NUCLEOTIDE SEQUENCE [LARGE SCALE GENOMIC DNA]</scope>
</reference>
<gene>
    <name evidence="2" type="ORF">EVAR_83365_1</name>
</gene>
<proteinExistence type="predicted"/>
<sequence>MIRLDRGARFDRSPATKRDPVLRLSISCINLLMLTYKIYFGGRARRADGIGKVVGDGGTDKAENSALCEASTKYRTRRPEERDDIILKA</sequence>
<keyword evidence="3" id="KW-1185">Reference proteome</keyword>
<dbReference type="AlphaFoldDB" id="A0A4C1TYA5"/>
<keyword evidence="1" id="KW-0812">Transmembrane</keyword>
<protein>
    <submittedName>
        <fullName evidence="2">Uncharacterized protein</fullName>
    </submittedName>
</protein>
<dbReference type="EMBL" id="BGZK01000104">
    <property type="protein sequence ID" value="GBP19053.1"/>
    <property type="molecule type" value="Genomic_DNA"/>
</dbReference>
<name>A0A4C1TYA5_EUMVA</name>
<keyword evidence="1" id="KW-1133">Transmembrane helix</keyword>
<feature type="transmembrane region" description="Helical" evidence="1">
    <location>
        <begin position="21"/>
        <end position="39"/>
    </location>
</feature>
<keyword evidence="1" id="KW-0472">Membrane</keyword>
<accession>A0A4C1TYA5</accession>
<dbReference type="Proteomes" id="UP000299102">
    <property type="component" value="Unassembled WGS sequence"/>
</dbReference>